<keyword evidence="2" id="KW-0378">Hydrolase</keyword>
<dbReference type="InterPro" id="IPR050955">
    <property type="entry name" value="Plant_Biomass_Hydrol_Est"/>
</dbReference>
<dbReference type="EMBL" id="JACPRF010000154">
    <property type="protein sequence ID" value="MBI2876210.1"/>
    <property type="molecule type" value="Genomic_DNA"/>
</dbReference>
<name>A0A932FV11_UNCTE</name>
<reference evidence="4" key="1">
    <citation type="submission" date="2020-07" db="EMBL/GenBank/DDBJ databases">
        <title>Huge and variable diversity of episymbiotic CPR bacteria and DPANN archaea in groundwater ecosystems.</title>
        <authorList>
            <person name="He C.Y."/>
            <person name="Keren R."/>
            <person name="Whittaker M."/>
            <person name="Farag I.F."/>
            <person name="Doudna J."/>
            <person name="Cate J.H.D."/>
            <person name="Banfield J.F."/>
        </authorList>
    </citation>
    <scope>NUCLEOTIDE SEQUENCE</scope>
    <source>
        <strain evidence="4">NC_groundwater_672_Ag_B-0.1um_62_36</strain>
    </source>
</reference>
<dbReference type="GO" id="GO:0016787">
    <property type="term" value="F:hydrolase activity"/>
    <property type="evidence" value="ECO:0007669"/>
    <property type="project" value="UniProtKB-KW"/>
</dbReference>
<proteinExistence type="predicted"/>
<dbReference type="AlphaFoldDB" id="A0A932FV11"/>
<comment type="caution">
    <text evidence="4">The sequence shown here is derived from an EMBL/GenBank/DDBJ whole genome shotgun (WGS) entry which is preliminary data.</text>
</comment>
<sequence length="263" mass="30150">MFHLLEASHQLFLSQYLLYEVRRELSPLEGSWVLAEDLHRLPELETPVAGHGQPTGFIHQSPQGKRGAYSLYVPESYDPARRWPLIICLHGGMGRGDDYLWTWLRPAKSRGYLLLSPKSIQSTWSLIGEDSDEESILTMLEEIREKYRIDARRIFLTGLSDGGSYTFTLGLKHPELFAGLAPVAGVLHTAGDPARARDLSILMIHGQRDYIFPVGMARSAYAYLTQKGFQVIYRELEDWGHAFPYRINERIIFPWFEELARKV</sequence>
<evidence type="ECO:0000313" key="5">
    <source>
        <dbReference type="Proteomes" id="UP000769766"/>
    </source>
</evidence>
<gene>
    <name evidence="4" type="ORF">HYY20_04950</name>
</gene>
<evidence type="ECO:0000259" key="3">
    <source>
        <dbReference type="Pfam" id="PF02230"/>
    </source>
</evidence>
<organism evidence="4 5">
    <name type="scientific">Tectimicrobiota bacterium</name>
    <dbReference type="NCBI Taxonomy" id="2528274"/>
    <lineage>
        <taxon>Bacteria</taxon>
        <taxon>Pseudomonadati</taxon>
        <taxon>Nitrospinota/Tectimicrobiota group</taxon>
        <taxon>Candidatus Tectimicrobiota</taxon>
    </lineage>
</organism>
<dbReference type="Gene3D" id="3.40.50.1820">
    <property type="entry name" value="alpha/beta hydrolase"/>
    <property type="match status" value="1"/>
</dbReference>
<dbReference type="InterPro" id="IPR029058">
    <property type="entry name" value="AB_hydrolase_fold"/>
</dbReference>
<evidence type="ECO:0000256" key="2">
    <source>
        <dbReference type="ARBA" id="ARBA00022801"/>
    </source>
</evidence>
<dbReference type="Proteomes" id="UP000769766">
    <property type="component" value="Unassembled WGS sequence"/>
</dbReference>
<dbReference type="SUPFAM" id="SSF53474">
    <property type="entry name" value="alpha/beta-Hydrolases"/>
    <property type="match status" value="1"/>
</dbReference>
<keyword evidence="1" id="KW-0732">Signal</keyword>
<feature type="domain" description="Phospholipase/carboxylesterase/thioesterase" evidence="3">
    <location>
        <begin position="146"/>
        <end position="246"/>
    </location>
</feature>
<dbReference type="InterPro" id="IPR003140">
    <property type="entry name" value="PLipase/COase/thioEstase"/>
</dbReference>
<accession>A0A932FV11</accession>
<dbReference type="Pfam" id="PF02230">
    <property type="entry name" value="Abhydrolase_2"/>
    <property type="match status" value="1"/>
</dbReference>
<dbReference type="PANTHER" id="PTHR43037">
    <property type="entry name" value="UNNAMED PRODUCT-RELATED"/>
    <property type="match status" value="1"/>
</dbReference>
<evidence type="ECO:0000256" key="1">
    <source>
        <dbReference type="ARBA" id="ARBA00022729"/>
    </source>
</evidence>
<protein>
    <recommendedName>
        <fullName evidence="3">Phospholipase/carboxylesterase/thioesterase domain-containing protein</fullName>
    </recommendedName>
</protein>
<dbReference type="PANTHER" id="PTHR43037:SF5">
    <property type="entry name" value="FERULOYL ESTERASE"/>
    <property type="match status" value="1"/>
</dbReference>
<evidence type="ECO:0000313" key="4">
    <source>
        <dbReference type="EMBL" id="MBI2876210.1"/>
    </source>
</evidence>